<keyword evidence="2" id="KW-0472">Membrane</keyword>
<feature type="compositionally biased region" description="Polar residues" evidence="1">
    <location>
        <begin position="196"/>
        <end position="207"/>
    </location>
</feature>
<feature type="region of interest" description="Disordered" evidence="1">
    <location>
        <begin position="196"/>
        <end position="239"/>
    </location>
</feature>
<evidence type="ECO:0000313" key="3">
    <source>
        <dbReference type="EMBL" id="GAA4882694.1"/>
    </source>
</evidence>
<keyword evidence="2" id="KW-1133">Transmembrane helix</keyword>
<dbReference type="Proteomes" id="UP001500457">
    <property type="component" value="Unassembled WGS sequence"/>
</dbReference>
<feature type="transmembrane region" description="Helical" evidence="2">
    <location>
        <begin position="96"/>
        <end position="115"/>
    </location>
</feature>
<evidence type="ECO:0000313" key="4">
    <source>
        <dbReference type="Proteomes" id="UP001500457"/>
    </source>
</evidence>
<sequence>MNIPNWALITFAITIAAALAGWLTYLYFKSKVLSEESKRVEEEASKQAREVAEAVDKLREKMTLPSLINLNRLSLQAYEDIATGQANRSFNSGQRAMWVGFAWLLACIAGAALVPGADQKLLIGGFGAVGGGLAAFLGRTYLRVYETSLRQLQEFYAQPLLNSYYLSAERLVTDVGPNKRDEIKHEIIRALLTTAKQPNPSRYSESQPTRDSRTPRTKYRVRTRNKNSEPNGANASQTT</sequence>
<accession>A0ABP9EPT3</accession>
<reference evidence="4" key="1">
    <citation type="journal article" date="2019" name="Int. J. Syst. Evol. Microbiol.">
        <title>The Global Catalogue of Microorganisms (GCM) 10K type strain sequencing project: providing services to taxonomists for standard genome sequencing and annotation.</title>
        <authorList>
            <consortium name="The Broad Institute Genomics Platform"/>
            <consortium name="The Broad Institute Genome Sequencing Center for Infectious Disease"/>
            <person name="Wu L."/>
            <person name="Ma J."/>
        </authorList>
    </citation>
    <scope>NUCLEOTIDE SEQUENCE [LARGE SCALE GENOMIC DNA]</scope>
    <source>
        <strain evidence="4">JCM 17983</strain>
    </source>
</reference>
<feature type="transmembrane region" description="Helical" evidence="2">
    <location>
        <begin position="6"/>
        <end position="28"/>
    </location>
</feature>
<feature type="compositionally biased region" description="Basic residues" evidence="1">
    <location>
        <begin position="215"/>
        <end position="225"/>
    </location>
</feature>
<keyword evidence="4" id="KW-1185">Reference proteome</keyword>
<evidence type="ECO:0000256" key="2">
    <source>
        <dbReference type="SAM" id="Phobius"/>
    </source>
</evidence>
<proteinExistence type="predicted"/>
<keyword evidence="2" id="KW-0812">Transmembrane</keyword>
<feature type="compositionally biased region" description="Polar residues" evidence="1">
    <location>
        <begin position="228"/>
        <end position="239"/>
    </location>
</feature>
<name>A0ABP9EPT3_9PSEU</name>
<organism evidence="3 4">
    <name type="scientific">Actinomycetospora straminea</name>
    <dbReference type="NCBI Taxonomy" id="663607"/>
    <lineage>
        <taxon>Bacteria</taxon>
        <taxon>Bacillati</taxon>
        <taxon>Actinomycetota</taxon>
        <taxon>Actinomycetes</taxon>
        <taxon>Pseudonocardiales</taxon>
        <taxon>Pseudonocardiaceae</taxon>
        <taxon>Actinomycetospora</taxon>
    </lineage>
</organism>
<comment type="caution">
    <text evidence="3">The sequence shown here is derived from an EMBL/GenBank/DDBJ whole genome shotgun (WGS) entry which is preliminary data.</text>
</comment>
<evidence type="ECO:0000256" key="1">
    <source>
        <dbReference type="SAM" id="MobiDB-lite"/>
    </source>
</evidence>
<gene>
    <name evidence="3" type="ORF">GCM10023203_38000</name>
</gene>
<feature type="transmembrane region" description="Helical" evidence="2">
    <location>
        <begin position="121"/>
        <end position="142"/>
    </location>
</feature>
<dbReference type="EMBL" id="BAABHQ010000010">
    <property type="protein sequence ID" value="GAA4882694.1"/>
    <property type="molecule type" value="Genomic_DNA"/>
</dbReference>
<protein>
    <submittedName>
        <fullName evidence="3">Uncharacterized protein</fullName>
    </submittedName>
</protein>